<organism evidence="2 3">
    <name type="scientific">Pseudomonas putida</name>
    <name type="common">Arthrobacter siderocapsulatus</name>
    <dbReference type="NCBI Taxonomy" id="303"/>
    <lineage>
        <taxon>Bacteria</taxon>
        <taxon>Pseudomonadati</taxon>
        <taxon>Pseudomonadota</taxon>
        <taxon>Gammaproteobacteria</taxon>
        <taxon>Pseudomonadales</taxon>
        <taxon>Pseudomonadaceae</taxon>
        <taxon>Pseudomonas</taxon>
    </lineage>
</organism>
<feature type="transmembrane region" description="Helical" evidence="1">
    <location>
        <begin position="83"/>
        <end position="100"/>
    </location>
</feature>
<dbReference type="InterPro" id="IPR021306">
    <property type="entry name" value="DUF2878"/>
</dbReference>
<sequence>MSRTWLIANAVWLQAGWWVCVLGAHTPWLLALVPIGLALHLGYCHERRAELRALLAIGLAGCLLDSLLGALGVFAFAQWPLPGWLALMWLVLASGLRHSLAWATRPLWLGGLLGLFGGPLAYLAGARLAGVELPMGPLPTALLLAPIWAVAFPLMLRLARAA</sequence>
<feature type="transmembrane region" description="Helical" evidence="1">
    <location>
        <begin position="107"/>
        <end position="129"/>
    </location>
</feature>
<gene>
    <name evidence="2" type="ORF">NCTC7914_03298</name>
</gene>
<dbReference type="AlphaFoldDB" id="A0A379KNG9"/>
<dbReference type="Pfam" id="PF11086">
    <property type="entry name" value="DUF2878"/>
    <property type="match status" value="1"/>
</dbReference>
<name>A0A379KNG9_PSEPU</name>
<feature type="transmembrane region" description="Helical" evidence="1">
    <location>
        <begin position="141"/>
        <end position="159"/>
    </location>
</feature>
<protein>
    <submittedName>
        <fullName evidence="2">Membrane protein</fullName>
    </submittedName>
</protein>
<keyword evidence="1" id="KW-0472">Membrane</keyword>
<dbReference type="Proteomes" id="UP000254602">
    <property type="component" value="Unassembled WGS sequence"/>
</dbReference>
<dbReference type="RefSeq" id="WP_115274407.1">
    <property type="nucleotide sequence ID" value="NZ_JBJDNM010000009.1"/>
</dbReference>
<evidence type="ECO:0000256" key="1">
    <source>
        <dbReference type="SAM" id="Phobius"/>
    </source>
</evidence>
<feature type="transmembrane region" description="Helical" evidence="1">
    <location>
        <begin position="15"/>
        <end position="41"/>
    </location>
</feature>
<keyword evidence="1" id="KW-1133">Transmembrane helix</keyword>
<keyword evidence="1" id="KW-0812">Transmembrane</keyword>
<feature type="transmembrane region" description="Helical" evidence="1">
    <location>
        <begin position="53"/>
        <end position="77"/>
    </location>
</feature>
<accession>A0A379KNG9</accession>
<evidence type="ECO:0000313" key="3">
    <source>
        <dbReference type="Proteomes" id="UP000254602"/>
    </source>
</evidence>
<reference evidence="2 3" key="1">
    <citation type="submission" date="2018-06" db="EMBL/GenBank/DDBJ databases">
        <authorList>
            <consortium name="Pathogen Informatics"/>
            <person name="Doyle S."/>
        </authorList>
    </citation>
    <scope>NUCLEOTIDE SEQUENCE [LARGE SCALE GENOMIC DNA]</scope>
    <source>
        <strain evidence="2 3">NCTC7914</strain>
    </source>
</reference>
<proteinExistence type="predicted"/>
<dbReference type="EMBL" id="UGUY01000001">
    <property type="protein sequence ID" value="SUD69158.1"/>
    <property type="molecule type" value="Genomic_DNA"/>
</dbReference>
<evidence type="ECO:0000313" key="2">
    <source>
        <dbReference type="EMBL" id="SUD69158.1"/>
    </source>
</evidence>